<feature type="compositionally biased region" description="Acidic residues" evidence="1">
    <location>
        <begin position="75"/>
        <end position="86"/>
    </location>
</feature>
<evidence type="ECO:0000256" key="1">
    <source>
        <dbReference type="SAM" id="MobiDB-lite"/>
    </source>
</evidence>
<dbReference type="KEGG" id="nag:AArcMg_4054"/>
<evidence type="ECO:0000256" key="2">
    <source>
        <dbReference type="SAM" id="Phobius"/>
    </source>
</evidence>
<keyword evidence="3" id="KW-0614">Plasmid</keyword>
<feature type="transmembrane region" description="Helical" evidence="2">
    <location>
        <begin position="7"/>
        <end position="28"/>
    </location>
</feature>
<dbReference type="RefSeq" id="WP_133412192.1">
    <property type="nucleotide sequence ID" value="NZ_CP024046.1"/>
</dbReference>
<keyword evidence="4" id="KW-1185">Reference proteome</keyword>
<dbReference type="GeneID" id="37640338"/>
<evidence type="ECO:0000313" key="4">
    <source>
        <dbReference type="Proteomes" id="UP000258613"/>
    </source>
</evidence>
<dbReference type="Proteomes" id="UP000258613">
    <property type="component" value="Plasmid pAArc-Mg-01"/>
</dbReference>
<feature type="transmembrane region" description="Helical" evidence="2">
    <location>
        <begin position="40"/>
        <end position="58"/>
    </location>
</feature>
<dbReference type="AlphaFoldDB" id="A0A346PK34"/>
<name>A0A346PK34_9EURY</name>
<organism evidence="3 4">
    <name type="scientific">Natrarchaeobaculum sulfurireducens</name>
    <dbReference type="NCBI Taxonomy" id="2044521"/>
    <lineage>
        <taxon>Archaea</taxon>
        <taxon>Methanobacteriati</taxon>
        <taxon>Methanobacteriota</taxon>
        <taxon>Stenosarchaea group</taxon>
        <taxon>Halobacteria</taxon>
        <taxon>Halobacteriales</taxon>
        <taxon>Natrialbaceae</taxon>
        <taxon>Natrarchaeobaculum</taxon>
    </lineage>
</organism>
<dbReference type="EMBL" id="CP027032">
    <property type="protein sequence ID" value="AXR79879.1"/>
    <property type="molecule type" value="Genomic_DNA"/>
</dbReference>
<reference evidence="3 4" key="1">
    <citation type="submission" date="2018-02" db="EMBL/GenBank/DDBJ databases">
        <title>Phenotypic and genomic properties of facultatively anaerobic sulfur-reducing natronoarchaea from hypersaline soda lakes.</title>
        <authorList>
            <person name="Sorokin D.Y."/>
            <person name="Kublanov I.V."/>
            <person name="Roman P."/>
            <person name="Sinninghe Damste J.S."/>
            <person name="Golyshin P.N."/>
            <person name="Rojo D."/>
            <person name="Ciordia S."/>
            <person name="Mena M.D.C."/>
            <person name="Ferrer M."/>
            <person name="Messina E."/>
            <person name="Smedile F."/>
            <person name="La Spada G."/>
            <person name="La Cono V."/>
            <person name="Yakimov M.M."/>
        </authorList>
    </citation>
    <scope>NUCLEOTIDE SEQUENCE [LARGE SCALE GENOMIC DNA]</scope>
    <source>
        <strain evidence="3 4">AArc-Mg</strain>
        <plasmid evidence="4">paarc-mg-01</plasmid>
    </source>
</reference>
<keyword evidence="2" id="KW-1133">Transmembrane helix</keyword>
<gene>
    <name evidence="3" type="ORF">AArcMg_4054</name>
</gene>
<keyword evidence="2" id="KW-0812">Transmembrane</keyword>
<sequence>MNKKVHAGMLIIDLAFTAVLFYIGYNVLTGNQALFGLDGPVNTALGIVALLLAGMGLVRSFRGVQQLIGDGPEPAGEDVPEYGYQDEWERKNL</sequence>
<protein>
    <submittedName>
        <fullName evidence="3">Uncharacterized protein</fullName>
    </submittedName>
</protein>
<evidence type="ECO:0000313" key="3">
    <source>
        <dbReference type="EMBL" id="AXR79879.1"/>
    </source>
</evidence>
<keyword evidence="2" id="KW-0472">Membrane</keyword>
<accession>A0A346PK34</accession>
<proteinExistence type="predicted"/>
<feature type="region of interest" description="Disordered" evidence="1">
    <location>
        <begin position="69"/>
        <end position="93"/>
    </location>
</feature>
<geneLocation type="plasmid" evidence="4">
    <name>paarc-mg-01</name>
</geneLocation>